<evidence type="ECO:0000313" key="11">
    <source>
        <dbReference type="EMBL" id="GFS59590.1"/>
    </source>
</evidence>
<feature type="domain" description="Ig-like" evidence="10">
    <location>
        <begin position="43"/>
        <end position="132"/>
    </location>
</feature>
<evidence type="ECO:0000256" key="4">
    <source>
        <dbReference type="ARBA" id="ARBA00022737"/>
    </source>
</evidence>
<dbReference type="GO" id="GO:0070593">
    <property type="term" value="P:dendrite self-avoidance"/>
    <property type="evidence" value="ECO:0007669"/>
    <property type="project" value="TreeGrafter"/>
</dbReference>
<feature type="domain" description="Ig-like" evidence="10">
    <location>
        <begin position="252"/>
        <end position="346"/>
    </location>
</feature>
<keyword evidence="8" id="KW-1015">Disulfide bond</keyword>
<dbReference type="SUPFAM" id="SSF48726">
    <property type="entry name" value="Immunoglobulin"/>
    <property type="match status" value="3"/>
</dbReference>
<dbReference type="PROSITE" id="PS50835">
    <property type="entry name" value="IG_LIKE"/>
    <property type="match status" value="3"/>
</dbReference>
<dbReference type="InterPro" id="IPR003599">
    <property type="entry name" value="Ig_sub"/>
</dbReference>
<evidence type="ECO:0000256" key="6">
    <source>
        <dbReference type="ARBA" id="ARBA00022989"/>
    </source>
</evidence>
<dbReference type="SMART" id="SM00408">
    <property type="entry name" value="IGc2"/>
    <property type="match status" value="3"/>
</dbReference>
<keyword evidence="5" id="KW-0130">Cell adhesion</keyword>
<dbReference type="GO" id="GO:0005886">
    <property type="term" value="C:plasma membrane"/>
    <property type="evidence" value="ECO:0007669"/>
    <property type="project" value="TreeGrafter"/>
</dbReference>
<feature type="domain" description="Ig-like" evidence="10">
    <location>
        <begin position="134"/>
        <end position="220"/>
    </location>
</feature>
<evidence type="ECO:0000256" key="9">
    <source>
        <dbReference type="ARBA" id="ARBA00023319"/>
    </source>
</evidence>
<protein>
    <submittedName>
        <fullName evidence="11">Down syndrome cell adhesion molecule-like protein Dscam2</fullName>
    </submittedName>
</protein>
<keyword evidence="4" id="KW-0677">Repeat</keyword>
<dbReference type="EMBL" id="BMAV01027472">
    <property type="protein sequence ID" value="GFS59590.1"/>
    <property type="molecule type" value="Genomic_DNA"/>
</dbReference>
<gene>
    <name evidence="11" type="primary">Dscam2</name>
    <name evidence="11" type="ORF">TNIN_394901</name>
</gene>
<dbReference type="InterPro" id="IPR003598">
    <property type="entry name" value="Ig_sub2"/>
</dbReference>
<dbReference type="FunFam" id="2.60.40.10:FF:000017">
    <property type="entry name" value="Down syndrome cell adhesion molecule b"/>
    <property type="match status" value="1"/>
</dbReference>
<accession>A0A8X6MKA0</accession>
<organism evidence="11 12">
    <name type="scientific">Trichonephila inaurata madagascariensis</name>
    <dbReference type="NCBI Taxonomy" id="2747483"/>
    <lineage>
        <taxon>Eukaryota</taxon>
        <taxon>Metazoa</taxon>
        <taxon>Ecdysozoa</taxon>
        <taxon>Arthropoda</taxon>
        <taxon>Chelicerata</taxon>
        <taxon>Arachnida</taxon>
        <taxon>Araneae</taxon>
        <taxon>Araneomorphae</taxon>
        <taxon>Entelegynae</taxon>
        <taxon>Araneoidea</taxon>
        <taxon>Nephilidae</taxon>
        <taxon>Trichonephila</taxon>
        <taxon>Trichonephila inaurata</taxon>
    </lineage>
</organism>
<evidence type="ECO:0000259" key="10">
    <source>
        <dbReference type="PROSITE" id="PS50835"/>
    </source>
</evidence>
<dbReference type="Pfam" id="PF13927">
    <property type="entry name" value="Ig_3"/>
    <property type="match status" value="1"/>
</dbReference>
<keyword evidence="6" id="KW-1133">Transmembrane helix</keyword>
<name>A0A8X6MKA0_9ARAC</name>
<evidence type="ECO:0000256" key="3">
    <source>
        <dbReference type="ARBA" id="ARBA00022729"/>
    </source>
</evidence>
<keyword evidence="3" id="KW-0732">Signal</keyword>
<dbReference type="PANTHER" id="PTHR10075">
    <property type="entry name" value="BASIGIN RELATED"/>
    <property type="match status" value="1"/>
</dbReference>
<evidence type="ECO:0000256" key="7">
    <source>
        <dbReference type="ARBA" id="ARBA00023136"/>
    </source>
</evidence>
<dbReference type="PANTHER" id="PTHR10075:SF100">
    <property type="entry name" value="FASCICLIN-2"/>
    <property type="match status" value="1"/>
</dbReference>
<dbReference type="InterPro" id="IPR007110">
    <property type="entry name" value="Ig-like_dom"/>
</dbReference>
<evidence type="ECO:0000313" key="12">
    <source>
        <dbReference type="Proteomes" id="UP000886998"/>
    </source>
</evidence>
<sequence>MAILRCPIPSFVSDYVRVTSWERVDGFLITPGIISEPHHNQPPRIIRRSTRVKATNGHRATLTCIAQGHPVPNKWHRATAGQRILSDLDSSVRQEGGVLIFNKVSRSDAGRYSCHVSNAVGEDRADMELVVEEPLRVNLSPQELQLDVGKSALFNCSVEGHPIGSVVWKKDTRFIASNSRVQFPTPTSLQLRQLKRQDSGMYQCFVHRDSFSSQAAARLIIGGESSNSAQMVLNGNAGCKDVLMGIRDDLAAQFKLAFPEKTVRQGSFVSLICIANGNPAPQVKWTLDGIWTLSTRPGVLVSTYLSGGGDVISYVNITSADVTDSGVYSCTAFNEAGKAVHSRRLNVFGSLFIRPLNNLTALAGGVFKVMCPFGGYPFDSILWKRGRIIHY</sequence>
<evidence type="ECO:0000256" key="8">
    <source>
        <dbReference type="ARBA" id="ARBA00023157"/>
    </source>
</evidence>
<keyword evidence="9" id="KW-0393">Immunoglobulin domain</keyword>
<dbReference type="SMART" id="SM00409">
    <property type="entry name" value="IG"/>
    <property type="match status" value="3"/>
</dbReference>
<dbReference type="GO" id="GO:0098632">
    <property type="term" value="F:cell-cell adhesion mediator activity"/>
    <property type="evidence" value="ECO:0007669"/>
    <property type="project" value="TreeGrafter"/>
</dbReference>
<evidence type="ECO:0000256" key="5">
    <source>
        <dbReference type="ARBA" id="ARBA00022889"/>
    </source>
</evidence>
<keyword evidence="7" id="KW-0472">Membrane</keyword>
<dbReference type="InterPro" id="IPR013783">
    <property type="entry name" value="Ig-like_fold"/>
</dbReference>
<dbReference type="GO" id="GO:0007411">
    <property type="term" value="P:axon guidance"/>
    <property type="evidence" value="ECO:0007669"/>
    <property type="project" value="TreeGrafter"/>
</dbReference>
<evidence type="ECO:0000256" key="2">
    <source>
        <dbReference type="ARBA" id="ARBA00022692"/>
    </source>
</evidence>
<dbReference type="FunFam" id="2.60.40.10:FF:000032">
    <property type="entry name" value="palladin isoform X1"/>
    <property type="match status" value="1"/>
</dbReference>
<evidence type="ECO:0000256" key="1">
    <source>
        <dbReference type="ARBA" id="ARBA00004167"/>
    </source>
</evidence>
<dbReference type="GO" id="GO:0007156">
    <property type="term" value="P:homophilic cell adhesion via plasma membrane adhesion molecules"/>
    <property type="evidence" value="ECO:0007669"/>
    <property type="project" value="TreeGrafter"/>
</dbReference>
<dbReference type="AlphaFoldDB" id="A0A8X6MKA0"/>
<keyword evidence="2" id="KW-0812">Transmembrane</keyword>
<dbReference type="Proteomes" id="UP000886998">
    <property type="component" value="Unassembled WGS sequence"/>
</dbReference>
<dbReference type="InterPro" id="IPR036179">
    <property type="entry name" value="Ig-like_dom_sf"/>
</dbReference>
<keyword evidence="12" id="KW-1185">Reference proteome</keyword>
<dbReference type="Pfam" id="PF07679">
    <property type="entry name" value="I-set"/>
    <property type="match status" value="2"/>
</dbReference>
<comment type="caution">
    <text evidence="11">The sequence shown here is derived from an EMBL/GenBank/DDBJ whole genome shotgun (WGS) entry which is preliminary data.</text>
</comment>
<dbReference type="OrthoDB" id="152385at2759"/>
<dbReference type="InterPro" id="IPR013098">
    <property type="entry name" value="Ig_I-set"/>
</dbReference>
<reference evidence="11" key="1">
    <citation type="submission" date="2020-08" db="EMBL/GenBank/DDBJ databases">
        <title>Multicomponent nature underlies the extraordinary mechanical properties of spider dragline silk.</title>
        <authorList>
            <person name="Kono N."/>
            <person name="Nakamura H."/>
            <person name="Mori M."/>
            <person name="Yoshida Y."/>
            <person name="Ohtoshi R."/>
            <person name="Malay A.D."/>
            <person name="Moran D.A.P."/>
            <person name="Tomita M."/>
            <person name="Numata K."/>
            <person name="Arakawa K."/>
        </authorList>
    </citation>
    <scope>NUCLEOTIDE SEQUENCE</scope>
</reference>
<proteinExistence type="predicted"/>
<comment type="subcellular location">
    <subcellularLocation>
        <location evidence="1">Membrane</location>
        <topology evidence="1">Single-pass membrane protein</topology>
    </subcellularLocation>
</comment>
<dbReference type="Gene3D" id="2.60.40.10">
    <property type="entry name" value="Immunoglobulins"/>
    <property type="match status" value="4"/>
</dbReference>
<dbReference type="GO" id="GO:0030424">
    <property type="term" value="C:axon"/>
    <property type="evidence" value="ECO:0007669"/>
    <property type="project" value="TreeGrafter"/>
</dbReference>